<proteinExistence type="predicted"/>
<sequence>MSILSELLSSDKNRHSLQFTRLGVSCRIDTITDNAGLPFQLPEPRYTHFGCDCKGIGNQNAKVHVLLAHAIALPRHILRPTRQGASAQLGGPKHLSTASPININLQYCSARSADIITTDSVATPWLSVPHGSAARQAVPREGLNAAYIAISHHSPQMPWAFRINQEEVDEDYEYDFICWFQGFQSWDWDADTVLAKSRSWWIEKGLADLIYHTEAEIDRSCTKRQVPRNALEKSGQGPGSHNWDGQNFIFRQVHWVSITASKEHFDQGKKTGSNFNVDKCR</sequence>
<protein>
    <submittedName>
        <fullName evidence="1">Uncharacterized protein</fullName>
    </submittedName>
</protein>
<name>A0AAD7EQZ2_9AGAR</name>
<comment type="caution">
    <text evidence="1">The sequence shown here is derived from an EMBL/GenBank/DDBJ whole genome shotgun (WGS) entry which is preliminary data.</text>
</comment>
<evidence type="ECO:0000313" key="2">
    <source>
        <dbReference type="Proteomes" id="UP001218218"/>
    </source>
</evidence>
<gene>
    <name evidence="1" type="ORF">DFH08DRAFT_809156</name>
</gene>
<reference evidence="1" key="1">
    <citation type="submission" date="2023-03" db="EMBL/GenBank/DDBJ databases">
        <title>Massive genome expansion in bonnet fungi (Mycena s.s.) driven by repeated elements and novel gene families across ecological guilds.</title>
        <authorList>
            <consortium name="Lawrence Berkeley National Laboratory"/>
            <person name="Harder C.B."/>
            <person name="Miyauchi S."/>
            <person name="Viragh M."/>
            <person name="Kuo A."/>
            <person name="Thoen E."/>
            <person name="Andreopoulos B."/>
            <person name="Lu D."/>
            <person name="Skrede I."/>
            <person name="Drula E."/>
            <person name="Henrissat B."/>
            <person name="Morin E."/>
            <person name="Kohler A."/>
            <person name="Barry K."/>
            <person name="LaButti K."/>
            <person name="Morin E."/>
            <person name="Salamov A."/>
            <person name="Lipzen A."/>
            <person name="Mereny Z."/>
            <person name="Hegedus B."/>
            <person name="Baldrian P."/>
            <person name="Stursova M."/>
            <person name="Weitz H."/>
            <person name="Taylor A."/>
            <person name="Grigoriev I.V."/>
            <person name="Nagy L.G."/>
            <person name="Martin F."/>
            <person name="Kauserud H."/>
        </authorList>
    </citation>
    <scope>NUCLEOTIDE SEQUENCE</scope>
    <source>
        <strain evidence="1">CBHHK002</strain>
    </source>
</reference>
<dbReference type="EMBL" id="JARIHO010000019">
    <property type="protein sequence ID" value="KAJ7347394.1"/>
    <property type="molecule type" value="Genomic_DNA"/>
</dbReference>
<dbReference type="AlphaFoldDB" id="A0AAD7EQZ2"/>
<evidence type="ECO:0000313" key="1">
    <source>
        <dbReference type="EMBL" id="KAJ7347394.1"/>
    </source>
</evidence>
<keyword evidence="2" id="KW-1185">Reference proteome</keyword>
<dbReference type="Proteomes" id="UP001218218">
    <property type="component" value="Unassembled WGS sequence"/>
</dbReference>
<accession>A0AAD7EQZ2</accession>
<organism evidence="1 2">
    <name type="scientific">Mycena albidolilacea</name>
    <dbReference type="NCBI Taxonomy" id="1033008"/>
    <lineage>
        <taxon>Eukaryota</taxon>
        <taxon>Fungi</taxon>
        <taxon>Dikarya</taxon>
        <taxon>Basidiomycota</taxon>
        <taxon>Agaricomycotina</taxon>
        <taxon>Agaricomycetes</taxon>
        <taxon>Agaricomycetidae</taxon>
        <taxon>Agaricales</taxon>
        <taxon>Marasmiineae</taxon>
        <taxon>Mycenaceae</taxon>
        <taxon>Mycena</taxon>
    </lineage>
</organism>